<keyword evidence="2" id="KW-1185">Reference proteome</keyword>
<dbReference type="EMBL" id="JARKHS020034004">
    <property type="protein sequence ID" value="KAK8758549.1"/>
    <property type="molecule type" value="Genomic_DNA"/>
</dbReference>
<protein>
    <submittedName>
        <fullName evidence="1">Uncharacterized protein</fullName>
    </submittedName>
</protein>
<sequence>MTLKGLRRRSEPIGLLRCAAAVAASVGDAFTRGEGLYDRLSAAARCLIQLGERVTNHGLLNCREGFTQHPDLQAVFSRREMSGQCPKAVVLNMLTAENF</sequence>
<proteinExistence type="predicted"/>
<name>A0AAQ4D7V9_AMBAM</name>
<comment type="caution">
    <text evidence="1">The sequence shown here is derived from an EMBL/GenBank/DDBJ whole genome shotgun (WGS) entry which is preliminary data.</text>
</comment>
<gene>
    <name evidence="1" type="ORF">V5799_003819</name>
</gene>
<dbReference type="Proteomes" id="UP001321473">
    <property type="component" value="Unassembled WGS sequence"/>
</dbReference>
<reference evidence="1 2" key="1">
    <citation type="journal article" date="2023" name="Arcadia Sci">
        <title>De novo assembly of a long-read Amblyomma americanum tick genome.</title>
        <authorList>
            <person name="Chou S."/>
            <person name="Poskanzer K.E."/>
            <person name="Rollins M."/>
            <person name="Thuy-Boun P.S."/>
        </authorList>
    </citation>
    <scope>NUCLEOTIDE SEQUENCE [LARGE SCALE GENOMIC DNA]</scope>
    <source>
        <strain evidence="1">F_SG_1</strain>
        <tissue evidence="1">Salivary glands</tissue>
    </source>
</reference>
<dbReference type="AlphaFoldDB" id="A0AAQ4D7V9"/>
<accession>A0AAQ4D7V9</accession>
<organism evidence="1 2">
    <name type="scientific">Amblyomma americanum</name>
    <name type="common">Lone star tick</name>
    <dbReference type="NCBI Taxonomy" id="6943"/>
    <lineage>
        <taxon>Eukaryota</taxon>
        <taxon>Metazoa</taxon>
        <taxon>Ecdysozoa</taxon>
        <taxon>Arthropoda</taxon>
        <taxon>Chelicerata</taxon>
        <taxon>Arachnida</taxon>
        <taxon>Acari</taxon>
        <taxon>Parasitiformes</taxon>
        <taxon>Ixodida</taxon>
        <taxon>Ixodoidea</taxon>
        <taxon>Ixodidae</taxon>
        <taxon>Amblyomminae</taxon>
        <taxon>Amblyomma</taxon>
    </lineage>
</organism>
<evidence type="ECO:0000313" key="1">
    <source>
        <dbReference type="EMBL" id="KAK8758549.1"/>
    </source>
</evidence>
<evidence type="ECO:0000313" key="2">
    <source>
        <dbReference type="Proteomes" id="UP001321473"/>
    </source>
</evidence>